<evidence type="ECO:0000313" key="12">
    <source>
        <dbReference type="Proteomes" id="UP000664701"/>
    </source>
</evidence>
<keyword evidence="6" id="KW-0238">DNA-binding</keyword>
<dbReference type="PRINTS" id="PR00032">
    <property type="entry name" value="HTHARAC"/>
</dbReference>
<comment type="subcellular location">
    <subcellularLocation>
        <location evidence="1">Cytoplasm</location>
    </subcellularLocation>
</comment>
<evidence type="ECO:0000256" key="4">
    <source>
        <dbReference type="ARBA" id="ARBA00023012"/>
    </source>
</evidence>
<dbReference type="InterPro" id="IPR020449">
    <property type="entry name" value="Tscrpt_reg_AraC-type_HTH"/>
</dbReference>
<dbReference type="SMART" id="SM00342">
    <property type="entry name" value="HTH_ARAC"/>
    <property type="match status" value="1"/>
</dbReference>
<dbReference type="InterPro" id="IPR011006">
    <property type="entry name" value="CheY-like_superfamily"/>
</dbReference>
<feature type="domain" description="Response regulatory" evidence="10">
    <location>
        <begin position="3"/>
        <end position="119"/>
    </location>
</feature>
<dbReference type="PROSITE" id="PS00041">
    <property type="entry name" value="HTH_ARAC_FAMILY_1"/>
    <property type="match status" value="1"/>
</dbReference>
<accession>A0ABZ2SLF8</accession>
<dbReference type="SUPFAM" id="SSF52172">
    <property type="entry name" value="CheY-like"/>
    <property type="match status" value="1"/>
</dbReference>
<evidence type="ECO:0000256" key="8">
    <source>
        <dbReference type="PROSITE-ProRule" id="PRU00169"/>
    </source>
</evidence>
<dbReference type="InterPro" id="IPR018060">
    <property type="entry name" value="HTH_AraC"/>
</dbReference>
<dbReference type="SMART" id="SM00448">
    <property type="entry name" value="REC"/>
    <property type="match status" value="1"/>
</dbReference>
<dbReference type="EMBL" id="CP147251">
    <property type="protein sequence ID" value="WYJ76342.1"/>
    <property type="molecule type" value="Genomic_DNA"/>
</dbReference>
<dbReference type="InterPro" id="IPR018062">
    <property type="entry name" value="HTH_AraC-typ_CS"/>
</dbReference>
<evidence type="ECO:0000256" key="5">
    <source>
        <dbReference type="ARBA" id="ARBA00023015"/>
    </source>
</evidence>
<evidence type="ECO:0000256" key="2">
    <source>
        <dbReference type="ARBA" id="ARBA00022490"/>
    </source>
</evidence>
<organism evidence="11 12">
    <name type="scientific">Candidatus Enterococcus lowellii</name>
    <dbReference type="NCBI Taxonomy" id="2230877"/>
    <lineage>
        <taxon>Bacteria</taxon>
        <taxon>Bacillati</taxon>
        <taxon>Bacillota</taxon>
        <taxon>Bacilli</taxon>
        <taxon>Lactobacillales</taxon>
        <taxon>Enterococcaceae</taxon>
        <taxon>Enterococcus</taxon>
    </lineage>
</organism>
<dbReference type="PROSITE" id="PS50110">
    <property type="entry name" value="RESPONSE_REGULATORY"/>
    <property type="match status" value="1"/>
</dbReference>
<dbReference type="PROSITE" id="PS01124">
    <property type="entry name" value="HTH_ARAC_FAMILY_2"/>
    <property type="match status" value="1"/>
</dbReference>
<keyword evidence="3 8" id="KW-0597">Phosphoprotein</keyword>
<dbReference type="Pfam" id="PF00072">
    <property type="entry name" value="Response_reg"/>
    <property type="match status" value="1"/>
</dbReference>
<evidence type="ECO:0000259" key="10">
    <source>
        <dbReference type="PROSITE" id="PS50110"/>
    </source>
</evidence>
<keyword evidence="2" id="KW-0963">Cytoplasm</keyword>
<name>A0ABZ2SLF8_9ENTE</name>
<dbReference type="Gene3D" id="1.10.10.60">
    <property type="entry name" value="Homeodomain-like"/>
    <property type="match status" value="2"/>
</dbReference>
<feature type="modified residue" description="4-aspartylphosphate" evidence="8">
    <location>
        <position position="54"/>
    </location>
</feature>
<evidence type="ECO:0000256" key="3">
    <source>
        <dbReference type="ARBA" id="ARBA00022553"/>
    </source>
</evidence>
<dbReference type="CDD" id="cd17536">
    <property type="entry name" value="REC_YesN-like"/>
    <property type="match status" value="1"/>
</dbReference>
<proteinExistence type="predicted"/>
<keyword evidence="12" id="KW-1185">Reference proteome</keyword>
<feature type="domain" description="HTH araC/xylS-type" evidence="9">
    <location>
        <begin position="392"/>
        <end position="490"/>
    </location>
</feature>
<dbReference type="InterPro" id="IPR051552">
    <property type="entry name" value="HptR"/>
</dbReference>
<evidence type="ECO:0000259" key="9">
    <source>
        <dbReference type="PROSITE" id="PS01124"/>
    </source>
</evidence>
<evidence type="ECO:0000256" key="6">
    <source>
        <dbReference type="ARBA" id="ARBA00023125"/>
    </source>
</evidence>
<dbReference type="Pfam" id="PF12833">
    <property type="entry name" value="HTH_18"/>
    <property type="match status" value="1"/>
</dbReference>
<dbReference type="PANTHER" id="PTHR42713:SF3">
    <property type="entry name" value="TRANSCRIPTIONAL REGULATORY PROTEIN HPTR"/>
    <property type="match status" value="1"/>
</dbReference>
<dbReference type="InterPro" id="IPR001789">
    <property type="entry name" value="Sig_transdc_resp-reg_receiver"/>
</dbReference>
<keyword evidence="5" id="KW-0805">Transcription regulation</keyword>
<evidence type="ECO:0000256" key="7">
    <source>
        <dbReference type="ARBA" id="ARBA00023163"/>
    </source>
</evidence>
<protein>
    <submittedName>
        <fullName evidence="11">Two-component system, response regulator YesN</fullName>
    </submittedName>
</protein>
<gene>
    <name evidence="11" type="ORF">DOK78_000968</name>
</gene>
<evidence type="ECO:0000256" key="1">
    <source>
        <dbReference type="ARBA" id="ARBA00004496"/>
    </source>
</evidence>
<evidence type="ECO:0000313" key="11">
    <source>
        <dbReference type="EMBL" id="WYJ76342.1"/>
    </source>
</evidence>
<dbReference type="Gene3D" id="3.40.50.2300">
    <property type="match status" value="1"/>
</dbReference>
<keyword evidence="4" id="KW-0902">Two-component regulatory system</keyword>
<dbReference type="PANTHER" id="PTHR42713">
    <property type="entry name" value="HISTIDINE KINASE-RELATED"/>
    <property type="match status" value="1"/>
</dbReference>
<dbReference type="RefSeq" id="WP_207942404.1">
    <property type="nucleotide sequence ID" value="NZ_CP147251.1"/>
</dbReference>
<sequence length="498" mass="58370">MYHVLIADDHFDQRELLYFLLEKHSTQWIIYEAINGKEALDIFAKQQIDLLITDVQMPFTTGIELAETIRKKHQQLPILFISGYDDFAYAKKALDLQAVNYLLKPINPEEFYLQLDKLVTSIKKTKIENTQQQRINQQDLLIKLFSGISFEKLTVEEQALAFPLLTKTTYLLTIDSNHDEAAKLENFLYLYVEDAVLIRTSLTRFVYLLSVSTFHEAVLKKRELVQQLQKDLGIEVTLELSQRIHKALDIYQVYQQHNEQITKKFYQIDSHPTLGLALPTKDIVKEENILNEIKNTIHLQDFEALQNQMGLLFSQYEQAASETPSIVKFFFATVYRNIVELIAISPMEVRAGLELILEATTFEQIPKAFTKLLQLAQKRLNDLNKTTNEYVRETKNYMWNHYQEDLNLEILANNVHLAPKYLSDLFKREEKIGITKYLNELRMEKAKELLIHSHHRIREISQLVGFNSHSYFIKSFQKYTGVTPERFRKIKGKIENEN</sequence>
<dbReference type="InterPro" id="IPR009057">
    <property type="entry name" value="Homeodomain-like_sf"/>
</dbReference>
<dbReference type="SUPFAM" id="SSF46689">
    <property type="entry name" value="Homeodomain-like"/>
    <property type="match status" value="2"/>
</dbReference>
<reference evidence="11 12" key="1">
    <citation type="submission" date="2024-03" db="EMBL/GenBank/DDBJ databases">
        <title>The Genome Sequence of Enterococcus sp. DIV2402.</title>
        <authorList>
            <consortium name="The Broad Institute Genomics Platform"/>
            <consortium name="The Broad Institute Microbial Omics Core"/>
            <consortium name="The Broad Institute Genomic Center for Infectious Diseases"/>
            <person name="Earl A."/>
            <person name="Manson A."/>
            <person name="Gilmore M."/>
            <person name="Schwartman J."/>
            <person name="Shea T."/>
            <person name="Abouelleil A."/>
            <person name="Cao P."/>
            <person name="Chapman S."/>
            <person name="Cusick C."/>
            <person name="Young S."/>
            <person name="Neafsey D."/>
            <person name="Nusbaum C."/>
            <person name="Birren B."/>
        </authorList>
    </citation>
    <scope>NUCLEOTIDE SEQUENCE [LARGE SCALE GENOMIC DNA]</scope>
    <source>
        <strain evidence="11 12">DIV2402</strain>
    </source>
</reference>
<keyword evidence="7" id="KW-0804">Transcription</keyword>
<dbReference type="Proteomes" id="UP000664701">
    <property type="component" value="Chromosome"/>
</dbReference>